<reference evidence="2" key="1">
    <citation type="submission" date="2020-09" db="EMBL/GenBank/DDBJ databases">
        <title>Genome-Enabled Discovery of Anthraquinone Biosynthesis in Senna tora.</title>
        <authorList>
            <person name="Kang S.-H."/>
            <person name="Pandey R.P."/>
            <person name="Lee C.-M."/>
            <person name="Sim J.-S."/>
            <person name="Jeong J.-T."/>
            <person name="Choi B.-S."/>
            <person name="Jung M."/>
            <person name="Ginzburg D."/>
            <person name="Zhao K."/>
            <person name="Won S.Y."/>
            <person name="Oh T.-J."/>
            <person name="Yu Y."/>
            <person name="Kim N.-H."/>
            <person name="Lee O.R."/>
            <person name="Lee T.-H."/>
            <person name="Bashyal P."/>
            <person name="Kim T.-S."/>
            <person name="Lee W.-H."/>
            <person name="Kawkins C."/>
            <person name="Kim C.-K."/>
            <person name="Kim J.S."/>
            <person name="Ahn B.O."/>
            <person name="Rhee S.Y."/>
            <person name="Sohng J.K."/>
        </authorList>
    </citation>
    <scope>NUCLEOTIDE SEQUENCE</scope>
    <source>
        <tissue evidence="2">Leaf</tissue>
    </source>
</reference>
<dbReference type="Proteomes" id="UP000634136">
    <property type="component" value="Unassembled WGS sequence"/>
</dbReference>
<organism evidence="2 3">
    <name type="scientific">Senna tora</name>
    <dbReference type="NCBI Taxonomy" id="362788"/>
    <lineage>
        <taxon>Eukaryota</taxon>
        <taxon>Viridiplantae</taxon>
        <taxon>Streptophyta</taxon>
        <taxon>Embryophyta</taxon>
        <taxon>Tracheophyta</taxon>
        <taxon>Spermatophyta</taxon>
        <taxon>Magnoliopsida</taxon>
        <taxon>eudicotyledons</taxon>
        <taxon>Gunneridae</taxon>
        <taxon>Pentapetalae</taxon>
        <taxon>rosids</taxon>
        <taxon>fabids</taxon>
        <taxon>Fabales</taxon>
        <taxon>Fabaceae</taxon>
        <taxon>Caesalpinioideae</taxon>
        <taxon>Cassia clade</taxon>
        <taxon>Senna</taxon>
    </lineage>
</organism>
<dbReference type="InterPro" id="IPR044552">
    <property type="entry name" value="GLIP1-5/GLL25"/>
</dbReference>
<comment type="caution">
    <text evidence="2">The sequence shown here is derived from an EMBL/GenBank/DDBJ whole genome shotgun (WGS) entry which is preliminary data.</text>
</comment>
<evidence type="ECO:0000313" key="3">
    <source>
        <dbReference type="Proteomes" id="UP000634136"/>
    </source>
</evidence>
<dbReference type="Gene3D" id="3.40.50.1110">
    <property type="entry name" value="SGNH hydrolase"/>
    <property type="match status" value="1"/>
</dbReference>
<dbReference type="OrthoDB" id="1600564at2759"/>
<dbReference type="EMBL" id="JAAIUW010000009">
    <property type="protein sequence ID" value="KAF7813983.1"/>
    <property type="molecule type" value="Genomic_DNA"/>
</dbReference>
<proteinExistence type="predicted"/>
<evidence type="ECO:0000313" key="2">
    <source>
        <dbReference type="EMBL" id="KAF7813983.1"/>
    </source>
</evidence>
<gene>
    <name evidence="2" type="ORF">G2W53_027952</name>
</gene>
<sequence>MNKGFEEGEVACCGGGSYRGDYSCGGKRGISEYEICENVSAYVFFDAAHPTQSAAQHFANLMWSGNSDFVHPYNLKQLFQF</sequence>
<keyword evidence="3" id="KW-1185">Reference proteome</keyword>
<evidence type="ECO:0000256" key="1">
    <source>
        <dbReference type="ARBA" id="ARBA00022729"/>
    </source>
</evidence>
<name>A0A834T045_9FABA</name>
<dbReference type="GO" id="GO:0016298">
    <property type="term" value="F:lipase activity"/>
    <property type="evidence" value="ECO:0007669"/>
    <property type="project" value="TreeGrafter"/>
</dbReference>
<accession>A0A834T045</accession>
<dbReference type="PANTHER" id="PTHR45966:SF34">
    <property type="entry name" value="GDSL-LIKE LIPASE_ACYLHYDROLASE"/>
    <property type="match status" value="1"/>
</dbReference>
<dbReference type="PANTHER" id="PTHR45966">
    <property type="entry name" value="GDSL-LIKE LIPASE/ACYLHYDROLASE"/>
    <property type="match status" value="1"/>
</dbReference>
<dbReference type="AlphaFoldDB" id="A0A834T045"/>
<protein>
    <submittedName>
        <fullName evidence="2">GDSL esterase/lipase 5-like</fullName>
    </submittedName>
</protein>
<keyword evidence="1" id="KW-0732">Signal</keyword>
<dbReference type="InterPro" id="IPR036514">
    <property type="entry name" value="SGNH_hydro_sf"/>
</dbReference>